<gene>
    <name evidence="1" type="ORF">BaRGS_00008994</name>
</gene>
<dbReference type="Proteomes" id="UP001519460">
    <property type="component" value="Unassembled WGS sequence"/>
</dbReference>
<evidence type="ECO:0000313" key="1">
    <source>
        <dbReference type="EMBL" id="KAK7499653.1"/>
    </source>
</evidence>
<dbReference type="EMBL" id="JACVVK020000042">
    <property type="protein sequence ID" value="KAK7499653.1"/>
    <property type="molecule type" value="Genomic_DNA"/>
</dbReference>
<keyword evidence="2" id="KW-1185">Reference proteome</keyword>
<name>A0ABD0LKM4_9CAEN</name>
<organism evidence="1 2">
    <name type="scientific">Batillaria attramentaria</name>
    <dbReference type="NCBI Taxonomy" id="370345"/>
    <lineage>
        <taxon>Eukaryota</taxon>
        <taxon>Metazoa</taxon>
        <taxon>Spiralia</taxon>
        <taxon>Lophotrochozoa</taxon>
        <taxon>Mollusca</taxon>
        <taxon>Gastropoda</taxon>
        <taxon>Caenogastropoda</taxon>
        <taxon>Sorbeoconcha</taxon>
        <taxon>Cerithioidea</taxon>
        <taxon>Batillariidae</taxon>
        <taxon>Batillaria</taxon>
    </lineage>
</organism>
<sequence length="98" mass="10781">MPDHLKVFSDYTALQAPCATVRKYCTLLSLWPSSVYPALTIIVFPGYSPSPCSPSSLPLLGLPARETCAVDRFDEGEQSIFLPVHAREVFVNCLSLHP</sequence>
<proteinExistence type="predicted"/>
<evidence type="ECO:0000313" key="2">
    <source>
        <dbReference type="Proteomes" id="UP001519460"/>
    </source>
</evidence>
<accession>A0ABD0LKM4</accession>
<dbReference type="AlphaFoldDB" id="A0ABD0LKM4"/>
<protein>
    <submittedName>
        <fullName evidence="1">Uncharacterized protein</fullName>
    </submittedName>
</protein>
<comment type="caution">
    <text evidence="1">The sequence shown here is derived from an EMBL/GenBank/DDBJ whole genome shotgun (WGS) entry which is preliminary data.</text>
</comment>
<reference evidence="1 2" key="1">
    <citation type="journal article" date="2023" name="Sci. Data">
        <title>Genome assembly of the Korean intertidal mud-creeper Batillaria attramentaria.</title>
        <authorList>
            <person name="Patra A.K."/>
            <person name="Ho P.T."/>
            <person name="Jun S."/>
            <person name="Lee S.J."/>
            <person name="Kim Y."/>
            <person name="Won Y.J."/>
        </authorList>
    </citation>
    <scope>NUCLEOTIDE SEQUENCE [LARGE SCALE GENOMIC DNA]</scope>
    <source>
        <strain evidence="1">Wonlab-2016</strain>
    </source>
</reference>